<dbReference type="EMBL" id="PFPI01000001">
    <property type="protein sequence ID" value="PIZ94109.1"/>
    <property type="molecule type" value="Genomic_DNA"/>
</dbReference>
<evidence type="ECO:0008006" key="4">
    <source>
        <dbReference type="Google" id="ProtNLM"/>
    </source>
</evidence>
<keyword evidence="1" id="KW-0812">Transmembrane</keyword>
<organism evidence="2 3">
    <name type="scientific">Candidatus Magasanikbacteria bacterium CG_4_10_14_0_2_um_filter_41_31</name>
    <dbReference type="NCBI Taxonomy" id="1974639"/>
    <lineage>
        <taxon>Bacteria</taxon>
        <taxon>Candidatus Magasanikiibacteriota</taxon>
    </lineage>
</organism>
<keyword evidence="1" id="KW-1133">Transmembrane helix</keyword>
<evidence type="ECO:0000313" key="3">
    <source>
        <dbReference type="Proteomes" id="UP000230078"/>
    </source>
</evidence>
<reference evidence="3" key="1">
    <citation type="submission" date="2017-09" db="EMBL/GenBank/DDBJ databases">
        <title>Depth-based differentiation of microbial function through sediment-hosted aquifers and enrichment of novel symbionts in the deep terrestrial subsurface.</title>
        <authorList>
            <person name="Probst A.J."/>
            <person name="Ladd B."/>
            <person name="Jarett J.K."/>
            <person name="Geller-Mcgrath D.E."/>
            <person name="Sieber C.M.K."/>
            <person name="Emerson J.B."/>
            <person name="Anantharaman K."/>
            <person name="Thomas B.C."/>
            <person name="Malmstrom R."/>
            <person name="Stieglmeier M."/>
            <person name="Klingl A."/>
            <person name="Woyke T."/>
            <person name="Ryan C.M."/>
            <person name="Banfield J.F."/>
        </authorList>
    </citation>
    <scope>NUCLEOTIDE SEQUENCE [LARGE SCALE GENOMIC DNA]</scope>
</reference>
<gene>
    <name evidence="2" type="ORF">COX83_00020</name>
</gene>
<feature type="transmembrane region" description="Helical" evidence="1">
    <location>
        <begin position="460"/>
        <end position="476"/>
    </location>
</feature>
<dbReference type="Gene3D" id="2.60.40.1120">
    <property type="entry name" value="Carboxypeptidase-like, regulatory domain"/>
    <property type="match status" value="2"/>
</dbReference>
<feature type="transmembrane region" description="Helical" evidence="1">
    <location>
        <begin position="436"/>
        <end position="454"/>
    </location>
</feature>
<dbReference type="InterPro" id="IPR008969">
    <property type="entry name" value="CarboxyPept-like_regulatory"/>
</dbReference>
<keyword evidence="1" id="KW-0472">Membrane</keyword>
<accession>A0A2M7V651</accession>
<dbReference type="Pfam" id="PF13620">
    <property type="entry name" value="CarboxypepD_reg"/>
    <property type="match status" value="1"/>
</dbReference>
<dbReference type="AlphaFoldDB" id="A0A2M7V651"/>
<feature type="transmembrane region" description="Helical" evidence="1">
    <location>
        <begin position="286"/>
        <end position="308"/>
    </location>
</feature>
<evidence type="ECO:0000313" key="2">
    <source>
        <dbReference type="EMBL" id="PIZ94109.1"/>
    </source>
</evidence>
<proteinExistence type="predicted"/>
<name>A0A2M7V651_9BACT</name>
<sequence length="571" mass="64528">MSVTFFSSTFFSALHRVFITAMLFFIVLIFPQSVHAQTDEFPISLQGVSESSVSPELFACVNVANDRYMRDVFIRYSDWLAEATQCYKTYNEITLLPEFLQTYDFSMASSDFALENCNADVQRGQYGRITTCLWTSGNSTEQCYAAEKNTTIQLLSTCYREQIPEDSIWQLSFMQKEIQHILGDADYNTLSMQTKYILDACLKKTLAGEKNDTIDTKKQEAVAACYADVGLNTIATFFTTSKVVVDCAVEAAQGRGLTDIKTLITSRTTEDESYIEQCVIKKTAPVILGIAAVNIPFVAGFAQVLLYLQFLITQPLLLLRGSRSSWGHVLDAVTGDPIDLSAVRLIDEGKNHILRSIVTNKNGEYFFLPPLGTYRVEASKQGYAFPSTLLKDTTQYYFGHTFTVDSKGDVVDKHIPLDPAVEAVSIRAFVYRKWRYRIATGLSFIGPSSSFVFLFFVPKWWVVLLLFVHIVLFFVFRRLSSQPKVKQFGIVKGVDNKPMSGVKVFLFNGPYKKLLHYYVTDIFGRYYFPQVVGSFLVRFEKKGMTSVSEEIEIAPDDKVKTLNIDVILQKS</sequence>
<protein>
    <recommendedName>
        <fullName evidence="4">Carboxypeptidase regulatory-like domain-containing protein</fullName>
    </recommendedName>
</protein>
<dbReference type="SUPFAM" id="SSF49464">
    <property type="entry name" value="Carboxypeptidase regulatory domain-like"/>
    <property type="match status" value="2"/>
</dbReference>
<dbReference type="Proteomes" id="UP000230078">
    <property type="component" value="Unassembled WGS sequence"/>
</dbReference>
<evidence type="ECO:0000256" key="1">
    <source>
        <dbReference type="SAM" id="Phobius"/>
    </source>
</evidence>
<comment type="caution">
    <text evidence="2">The sequence shown here is derived from an EMBL/GenBank/DDBJ whole genome shotgun (WGS) entry which is preliminary data.</text>
</comment>